<gene>
    <name evidence="2" type="ORF">UY23_C0001G0328</name>
</gene>
<dbReference type="Proteomes" id="UP000034956">
    <property type="component" value="Unassembled WGS sequence"/>
</dbReference>
<name>A0A0G1UC74_9BACT</name>
<comment type="caution">
    <text evidence="2">The sequence shown here is derived from an EMBL/GenBank/DDBJ whole genome shotgun (WGS) entry which is preliminary data.</text>
</comment>
<keyword evidence="1" id="KW-0472">Membrane</keyword>
<evidence type="ECO:0000313" key="2">
    <source>
        <dbReference type="EMBL" id="KKU91722.1"/>
    </source>
</evidence>
<accession>A0A0G1UC74</accession>
<dbReference type="EMBL" id="LCPF01000001">
    <property type="protein sequence ID" value="KKU91722.1"/>
    <property type="molecule type" value="Genomic_DNA"/>
</dbReference>
<organism evidence="2 3">
    <name type="scientific">Candidatus Jorgensenbacteria bacterium GW2011_GWA1_48_11</name>
    <dbReference type="NCBI Taxonomy" id="1618660"/>
    <lineage>
        <taxon>Bacteria</taxon>
        <taxon>Candidatus Joergenseniibacteriota</taxon>
    </lineage>
</organism>
<reference evidence="2 3" key="1">
    <citation type="journal article" date="2015" name="Nature">
        <title>rRNA introns, odd ribosomes, and small enigmatic genomes across a large radiation of phyla.</title>
        <authorList>
            <person name="Brown C.T."/>
            <person name="Hug L.A."/>
            <person name="Thomas B.C."/>
            <person name="Sharon I."/>
            <person name="Castelle C.J."/>
            <person name="Singh A."/>
            <person name="Wilkins M.J."/>
            <person name="Williams K.H."/>
            <person name="Banfield J.F."/>
        </authorList>
    </citation>
    <scope>NUCLEOTIDE SEQUENCE [LARGE SCALE GENOMIC DNA]</scope>
</reference>
<dbReference type="AlphaFoldDB" id="A0A0G1UC74"/>
<evidence type="ECO:0000256" key="1">
    <source>
        <dbReference type="SAM" id="Phobius"/>
    </source>
</evidence>
<proteinExistence type="predicted"/>
<keyword evidence="1" id="KW-1133">Transmembrane helix</keyword>
<evidence type="ECO:0000313" key="3">
    <source>
        <dbReference type="Proteomes" id="UP000034956"/>
    </source>
</evidence>
<feature type="transmembrane region" description="Helical" evidence="1">
    <location>
        <begin position="6"/>
        <end position="23"/>
    </location>
</feature>
<protein>
    <submittedName>
        <fullName evidence="2">Uncharacterized protein</fullName>
    </submittedName>
</protein>
<sequence>MTRKNIFILVIVILVIAAGFAFYQSQKGAMPWSAGPAGSSGGAPVSQKDLNQITGEAIVGGAKTSGCDVLTDVAQRAVCEMNVVTAQAKEKNDVSLCNQISEEGFKENCQDQFYTYDAIVKKDANICNKVINDTRKAQCVGYVAQYSQ</sequence>
<keyword evidence="1" id="KW-0812">Transmembrane</keyword>